<organism evidence="12 13">
    <name type="scientific">Senegalia massiliensis</name>
    <dbReference type="NCBI Taxonomy" id="1720316"/>
    <lineage>
        <taxon>Bacteria</taxon>
        <taxon>Bacillati</taxon>
        <taxon>Bacillota</taxon>
        <taxon>Clostridia</taxon>
        <taxon>Eubacteriales</taxon>
        <taxon>Clostridiaceae</taxon>
        <taxon>Senegalia</taxon>
    </lineage>
</organism>
<comment type="catalytic activity">
    <reaction evidence="1 8">
        <text>alpha-D-glucose = beta-D-glucose</text>
        <dbReference type="Rhea" id="RHEA:10264"/>
        <dbReference type="ChEBI" id="CHEBI:15903"/>
        <dbReference type="ChEBI" id="CHEBI:17925"/>
        <dbReference type="EC" id="5.1.3.3"/>
    </reaction>
</comment>
<dbReference type="PANTHER" id="PTHR10091:SF0">
    <property type="entry name" value="GALACTOSE MUTAROTASE"/>
    <property type="match status" value="1"/>
</dbReference>
<keyword evidence="7 8" id="KW-0119">Carbohydrate metabolism</keyword>
<name>A0A845QXM0_9CLOT</name>
<dbReference type="InterPro" id="IPR018052">
    <property type="entry name" value="Ald1_epimerase_CS"/>
</dbReference>
<gene>
    <name evidence="12" type="ORF">D3Z33_03330</name>
</gene>
<dbReference type="SUPFAM" id="SSF74650">
    <property type="entry name" value="Galactose mutarotase-like"/>
    <property type="match status" value="1"/>
</dbReference>
<comment type="similarity">
    <text evidence="3 8">Belongs to the aldose epimerase family.</text>
</comment>
<dbReference type="Gene3D" id="2.70.98.10">
    <property type="match status" value="1"/>
</dbReference>
<dbReference type="PANTHER" id="PTHR10091">
    <property type="entry name" value="ALDOSE-1-EPIMERASE"/>
    <property type="match status" value="1"/>
</dbReference>
<feature type="binding site" evidence="11">
    <location>
        <begin position="175"/>
        <end position="177"/>
    </location>
    <ligand>
        <name>beta-D-galactose</name>
        <dbReference type="ChEBI" id="CHEBI:27667"/>
    </ligand>
</feature>
<dbReference type="PROSITE" id="PS00545">
    <property type="entry name" value="ALDOSE_1_EPIMERASE"/>
    <property type="match status" value="1"/>
</dbReference>
<dbReference type="EMBL" id="QXXA01000004">
    <property type="protein sequence ID" value="NBI05888.1"/>
    <property type="molecule type" value="Genomic_DNA"/>
</dbReference>
<sequence>MYSVEQIKLSNKELSLIIIENNNIKAKLLNYGAILVELLVDDKDGKKENIVLTHKNIDSYIENPAYFGATIGRTSGRIANGKFKIDDKEYTLYKNYGQNSGHGGKEGFNKKIWDYKIIENEDEISVSFNYYSKNMEENYPGNLDVYIKYTLMDNKMIIEYHANTDKKTLCNLTNHSYFNLSGNYKRDITNQLLYINSNKFLELNDKMVPTGRFIDVTDTPMDFRKEKNIGESLEYNYSQIKLANGLDHPWLLNKSGNSITMIDYNSKRKMEISTSYPCVVIYSYNFPNDENLKYNKIGKKHYGICFETQYEPDGINHNNMNSSILKPNENYYEITEYKFSII</sequence>
<dbReference type="InterPro" id="IPR008183">
    <property type="entry name" value="Aldose_1/G6P_1-epimerase"/>
</dbReference>
<comment type="pathway">
    <text evidence="2 8">Carbohydrate metabolism; hexose metabolism.</text>
</comment>
<proteinExistence type="inferred from homology"/>
<evidence type="ECO:0000256" key="5">
    <source>
        <dbReference type="ARBA" id="ARBA00014165"/>
    </source>
</evidence>
<dbReference type="GO" id="GO:0005737">
    <property type="term" value="C:cytoplasm"/>
    <property type="evidence" value="ECO:0007669"/>
    <property type="project" value="TreeGrafter"/>
</dbReference>
<dbReference type="InterPro" id="IPR015443">
    <property type="entry name" value="Aldose_1-epimerase"/>
</dbReference>
<dbReference type="AlphaFoldDB" id="A0A845QXM0"/>
<accession>A0A845QXM0</accession>
<dbReference type="InterPro" id="IPR047215">
    <property type="entry name" value="Galactose_mutarotase-like"/>
</dbReference>
<dbReference type="UniPathway" id="UPA00242"/>
<dbReference type="GO" id="GO:0006006">
    <property type="term" value="P:glucose metabolic process"/>
    <property type="evidence" value="ECO:0007669"/>
    <property type="project" value="TreeGrafter"/>
</dbReference>
<dbReference type="GO" id="GO:0033499">
    <property type="term" value="P:galactose catabolic process via UDP-galactose, Leloir pathway"/>
    <property type="evidence" value="ECO:0007669"/>
    <property type="project" value="TreeGrafter"/>
</dbReference>
<dbReference type="NCBIfam" id="NF008277">
    <property type="entry name" value="PRK11055.1"/>
    <property type="match status" value="1"/>
</dbReference>
<dbReference type="CDD" id="cd09019">
    <property type="entry name" value="galactose_mutarotase_like"/>
    <property type="match status" value="1"/>
</dbReference>
<evidence type="ECO:0000256" key="9">
    <source>
        <dbReference type="PIRSR" id="PIRSR005096-1"/>
    </source>
</evidence>
<dbReference type="InterPro" id="IPR011013">
    <property type="entry name" value="Gal_mutarotase_sf_dom"/>
</dbReference>
<evidence type="ECO:0000256" key="3">
    <source>
        <dbReference type="ARBA" id="ARBA00006206"/>
    </source>
</evidence>
<dbReference type="OrthoDB" id="9779408at2"/>
<feature type="active site" description="Proton donor" evidence="9">
    <location>
        <position position="175"/>
    </location>
</feature>
<feature type="binding site" evidence="10">
    <location>
        <position position="247"/>
    </location>
    <ligand>
        <name>beta-D-galactose</name>
        <dbReference type="ChEBI" id="CHEBI:27667"/>
    </ligand>
</feature>
<reference evidence="12 13" key="1">
    <citation type="submission" date="2018-08" db="EMBL/GenBank/DDBJ databases">
        <title>Murine metabolic-syndrome-specific gut microbial biobank.</title>
        <authorList>
            <person name="Liu C."/>
        </authorList>
    </citation>
    <scope>NUCLEOTIDE SEQUENCE [LARGE SCALE GENOMIC DNA]</scope>
    <source>
        <strain evidence="12 13">583</strain>
    </source>
</reference>
<evidence type="ECO:0000256" key="2">
    <source>
        <dbReference type="ARBA" id="ARBA00005028"/>
    </source>
</evidence>
<keyword evidence="6 8" id="KW-0413">Isomerase</keyword>
<evidence type="ECO:0000256" key="7">
    <source>
        <dbReference type="ARBA" id="ARBA00023277"/>
    </source>
</evidence>
<evidence type="ECO:0000256" key="8">
    <source>
        <dbReference type="PIRNR" id="PIRNR005096"/>
    </source>
</evidence>
<dbReference type="InterPro" id="IPR014718">
    <property type="entry name" value="GH-type_carb-bd"/>
</dbReference>
<evidence type="ECO:0000313" key="12">
    <source>
        <dbReference type="EMBL" id="NBI05888.1"/>
    </source>
</evidence>
<dbReference type="PIRSF" id="PIRSF005096">
    <property type="entry name" value="GALM"/>
    <property type="match status" value="1"/>
</dbReference>
<dbReference type="Pfam" id="PF01263">
    <property type="entry name" value="Aldose_epim"/>
    <property type="match status" value="1"/>
</dbReference>
<dbReference type="EC" id="5.1.3.3" evidence="4 8"/>
<evidence type="ECO:0000256" key="11">
    <source>
        <dbReference type="PIRSR" id="PIRSR005096-3"/>
    </source>
</evidence>
<dbReference type="GO" id="GO:0030246">
    <property type="term" value="F:carbohydrate binding"/>
    <property type="evidence" value="ECO:0007669"/>
    <property type="project" value="InterPro"/>
</dbReference>
<dbReference type="GO" id="GO:0004034">
    <property type="term" value="F:aldose 1-epimerase activity"/>
    <property type="evidence" value="ECO:0007669"/>
    <property type="project" value="UniProtKB-EC"/>
</dbReference>
<evidence type="ECO:0000256" key="10">
    <source>
        <dbReference type="PIRSR" id="PIRSR005096-2"/>
    </source>
</evidence>
<evidence type="ECO:0000313" key="13">
    <source>
        <dbReference type="Proteomes" id="UP000467132"/>
    </source>
</evidence>
<keyword evidence="13" id="KW-1185">Reference proteome</keyword>
<feature type="active site" description="Proton acceptor" evidence="9">
    <location>
        <position position="307"/>
    </location>
</feature>
<comment type="caution">
    <text evidence="12">The sequence shown here is derived from an EMBL/GenBank/DDBJ whole genome shotgun (WGS) entry which is preliminary data.</text>
</comment>
<dbReference type="RefSeq" id="WP_160196375.1">
    <property type="nucleotide sequence ID" value="NZ_QXXA01000004.1"/>
</dbReference>
<protein>
    <recommendedName>
        <fullName evidence="5 8">Aldose 1-epimerase</fullName>
        <ecNumber evidence="4 8">5.1.3.3</ecNumber>
    </recommendedName>
</protein>
<evidence type="ECO:0000256" key="1">
    <source>
        <dbReference type="ARBA" id="ARBA00001614"/>
    </source>
</evidence>
<evidence type="ECO:0000256" key="4">
    <source>
        <dbReference type="ARBA" id="ARBA00013185"/>
    </source>
</evidence>
<dbReference type="Proteomes" id="UP000467132">
    <property type="component" value="Unassembled WGS sequence"/>
</dbReference>
<evidence type="ECO:0000256" key="6">
    <source>
        <dbReference type="ARBA" id="ARBA00023235"/>
    </source>
</evidence>